<reference evidence="3" key="1">
    <citation type="journal article" date="2013" name="Nature">
        <title>Draft genome of the wheat A-genome progenitor Triticum urartu.</title>
        <authorList>
            <person name="Ling H.Q."/>
            <person name="Zhao S."/>
            <person name="Liu D."/>
            <person name="Wang J."/>
            <person name="Sun H."/>
            <person name="Zhang C."/>
            <person name="Fan H."/>
            <person name="Li D."/>
            <person name="Dong L."/>
            <person name="Tao Y."/>
            <person name="Gao C."/>
            <person name="Wu H."/>
            <person name="Li Y."/>
            <person name="Cui Y."/>
            <person name="Guo X."/>
            <person name="Zheng S."/>
            <person name="Wang B."/>
            <person name="Yu K."/>
            <person name="Liang Q."/>
            <person name="Yang W."/>
            <person name="Lou X."/>
            <person name="Chen J."/>
            <person name="Feng M."/>
            <person name="Jian J."/>
            <person name="Zhang X."/>
            <person name="Luo G."/>
            <person name="Jiang Y."/>
            <person name="Liu J."/>
            <person name="Wang Z."/>
            <person name="Sha Y."/>
            <person name="Zhang B."/>
            <person name="Wu H."/>
            <person name="Tang D."/>
            <person name="Shen Q."/>
            <person name="Xue P."/>
            <person name="Zou S."/>
            <person name="Wang X."/>
            <person name="Liu X."/>
            <person name="Wang F."/>
            <person name="Yang Y."/>
            <person name="An X."/>
            <person name="Dong Z."/>
            <person name="Zhang K."/>
            <person name="Zhang X."/>
            <person name="Luo M.C."/>
            <person name="Dvorak J."/>
            <person name="Tong Y."/>
            <person name="Wang J."/>
            <person name="Yang H."/>
            <person name="Li Z."/>
            <person name="Wang D."/>
            <person name="Zhang A."/>
            <person name="Wang J."/>
        </authorList>
    </citation>
    <scope>NUCLEOTIDE SEQUENCE</scope>
    <source>
        <strain evidence="3">cv. G1812</strain>
    </source>
</reference>
<keyword evidence="1" id="KW-1133">Transmembrane helix</keyword>
<feature type="transmembrane region" description="Helical" evidence="1">
    <location>
        <begin position="103"/>
        <end position="125"/>
    </location>
</feature>
<dbReference type="Gramene" id="TuG1812G0500002958.01.T01">
    <property type="protein sequence ID" value="TuG1812G0500002958.01.T01.cds330753"/>
    <property type="gene ID" value="TuG1812G0500002958.01"/>
</dbReference>
<dbReference type="AlphaFoldDB" id="A0A8R7UJ02"/>
<reference evidence="2" key="3">
    <citation type="submission" date="2022-06" db="UniProtKB">
        <authorList>
            <consortium name="EnsemblPlants"/>
        </authorList>
    </citation>
    <scope>IDENTIFICATION</scope>
</reference>
<dbReference type="EnsemblPlants" id="TuG1812G0500002958.01.T01">
    <property type="protein sequence ID" value="TuG1812G0500002958.01.T01.cds330753"/>
    <property type="gene ID" value="TuG1812G0500002958.01"/>
</dbReference>
<proteinExistence type="predicted"/>
<evidence type="ECO:0000313" key="3">
    <source>
        <dbReference type="Proteomes" id="UP000015106"/>
    </source>
</evidence>
<evidence type="ECO:0000313" key="2">
    <source>
        <dbReference type="EnsemblPlants" id="TuG1812G0500002958.01.T01.cds330753"/>
    </source>
</evidence>
<keyword evidence="1" id="KW-0812">Transmembrane</keyword>
<organism evidence="2 3">
    <name type="scientific">Triticum urartu</name>
    <name type="common">Red wild einkorn</name>
    <name type="synonym">Crithodium urartu</name>
    <dbReference type="NCBI Taxonomy" id="4572"/>
    <lineage>
        <taxon>Eukaryota</taxon>
        <taxon>Viridiplantae</taxon>
        <taxon>Streptophyta</taxon>
        <taxon>Embryophyta</taxon>
        <taxon>Tracheophyta</taxon>
        <taxon>Spermatophyta</taxon>
        <taxon>Magnoliopsida</taxon>
        <taxon>Liliopsida</taxon>
        <taxon>Poales</taxon>
        <taxon>Poaceae</taxon>
        <taxon>BOP clade</taxon>
        <taxon>Pooideae</taxon>
        <taxon>Triticodae</taxon>
        <taxon>Triticeae</taxon>
        <taxon>Triticinae</taxon>
        <taxon>Triticum</taxon>
    </lineage>
</organism>
<sequence length="167" mass="17377">QALPAILHYHFIHFSPRGTEHYVDNLLELARQPSHELRHAVAVDGVGGSLVVVGAANASASSLGTPLRLLAPVQIQVLSRERGAGDGGRVGAGAVGDVGDGEVALRAVGTHLVVLQAVVLVVLHVRARLRRQLHRVGSLAGAGACGLPLPPLLRRLHCSRADCSGFS</sequence>
<protein>
    <submittedName>
        <fullName evidence="2">Uncharacterized protein</fullName>
    </submittedName>
</protein>
<accession>A0A8R7UJ02</accession>
<keyword evidence="3" id="KW-1185">Reference proteome</keyword>
<dbReference type="Proteomes" id="UP000015106">
    <property type="component" value="Chromosome 5"/>
</dbReference>
<evidence type="ECO:0000256" key="1">
    <source>
        <dbReference type="SAM" id="Phobius"/>
    </source>
</evidence>
<keyword evidence="1" id="KW-0472">Membrane</keyword>
<reference evidence="2" key="2">
    <citation type="submission" date="2018-03" db="EMBL/GenBank/DDBJ databases">
        <title>The Triticum urartu genome reveals the dynamic nature of wheat genome evolution.</title>
        <authorList>
            <person name="Ling H."/>
            <person name="Ma B."/>
            <person name="Shi X."/>
            <person name="Liu H."/>
            <person name="Dong L."/>
            <person name="Sun H."/>
            <person name="Cao Y."/>
            <person name="Gao Q."/>
            <person name="Zheng S."/>
            <person name="Li Y."/>
            <person name="Yu Y."/>
            <person name="Du H."/>
            <person name="Qi M."/>
            <person name="Li Y."/>
            <person name="Yu H."/>
            <person name="Cui Y."/>
            <person name="Wang N."/>
            <person name="Chen C."/>
            <person name="Wu H."/>
            <person name="Zhao Y."/>
            <person name="Zhang J."/>
            <person name="Li Y."/>
            <person name="Zhou W."/>
            <person name="Zhang B."/>
            <person name="Hu W."/>
            <person name="Eijk M."/>
            <person name="Tang J."/>
            <person name="Witsenboer H."/>
            <person name="Zhao S."/>
            <person name="Li Z."/>
            <person name="Zhang A."/>
            <person name="Wang D."/>
            <person name="Liang C."/>
        </authorList>
    </citation>
    <scope>NUCLEOTIDE SEQUENCE [LARGE SCALE GENOMIC DNA]</scope>
    <source>
        <strain evidence="2">cv. G1812</strain>
    </source>
</reference>
<name>A0A8R7UJ02_TRIUA</name>